<dbReference type="Pfam" id="PF23231">
    <property type="entry name" value="HAT_Syf1_CNRKL1_C"/>
    <property type="match status" value="1"/>
</dbReference>
<dbReference type="InterPro" id="IPR011990">
    <property type="entry name" value="TPR-like_helical_dom_sf"/>
</dbReference>
<dbReference type="InterPro" id="IPR045075">
    <property type="entry name" value="Syf1-like"/>
</dbReference>
<dbReference type="SUPFAM" id="SSF48452">
    <property type="entry name" value="TPR-like"/>
    <property type="match status" value="2"/>
</dbReference>
<dbReference type="FunFam" id="1.25.40.10:FF:000023">
    <property type="entry name" value="Pre-mRNA-splicing factor SYF1"/>
    <property type="match status" value="1"/>
</dbReference>
<dbReference type="PANTHER" id="PTHR11246:SF5">
    <property type="entry name" value="PRE-MRNA-SPLICING FACTOR SYF1"/>
    <property type="match status" value="1"/>
</dbReference>
<dbReference type="GO" id="GO:0071014">
    <property type="term" value="C:post-mRNA release spliceosomal complex"/>
    <property type="evidence" value="ECO:0007669"/>
    <property type="project" value="TreeGrafter"/>
</dbReference>
<dbReference type="GO" id="GO:0000349">
    <property type="term" value="P:generation of catalytic spliceosome for first transesterification step"/>
    <property type="evidence" value="ECO:0007669"/>
    <property type="project" value="TreeGrafter"/>
</dbReference>
<evidence type="ECO:0000256" key="9">
    <source>
        <dbReference type="ARBA" id="ARBA00037272"/>
    </source>
</evidence>
<keyword evidence="7" id="KW-0508">mRNA splicing</keyword>
<evidence type="ECO:0000259" key="13">
    <source>
        <dbReference type="Pfam" id="PF23220"/>
    </source>
</evidence>
<evidence type="ECO:0000256" key="2">
    <source>
        <dbReference type="ARBA" id="ARBA00008644"/>
    </source>
</evidence>
<dbReference type="InterPro" id="IPR055433">
    <property type="entry name" value="HAT_Syf1-like_N"/>
</dbReference>
<reference evidence="16" key="1">
    <citation type="journal article" date="2014" name="Genome Announc.">
        <title>Genome sequence of the yeast Cyberlindnera fabianii (Hansenula fabianii).</title>
        <authorList>
            <person name="Freel K.C."/>
            <person name="Sarilar V."/>
            <person name="Neuveglise C."/>
            <person name="Devillers H."/>
            <person name="Friedrich A."/>
            <person name="Schacherer J."/>
        </authorList>
    </citation>
    <scope>NUCLEOTIDE SEQUENCE</scope>
    <source>
        <strain evidence="16">YJS4271</strain>
    </source>
</reference>
<feature type="region of interest" description="Disordered" evidence="12">
    <location>
        <begin position="748"/>
        <end position="776"/>
    </location>
</feature>
<dbReference type="GO" id="GO:0071007">
    <property type="term" value="C:U2-type catalytic step 2 spliceosome"/>
    <property type="evidence" value="ECO:0007669"/>
    <property type="project" value="TreeGrafter"/>
</dbReference>
<evidence type="ECO:0000256" key="3">
    <source>
        <dbReference type="ARBA" id="ARBA00011524"/>
    </source>
</evidence>
<keyword evidence="8" id="KW-0539">Nucleus</keyword>
<evidence type="ECO:0000256" key="6">
    <source>
        <dbReference type="ARBA" id="ARBA00022737"/>
    </source>
</evidence>
<comment type="similarity">
    <text evidence="2">Belongs to the crooked-neck family.</text>
</comment>
<dbReference type="PANTHER" id="PTHR11246">
    <property type="entry name" value="PRE-MRNA SPLICING FACTOR"/>
    <property type="match status" value="1"/>
</dbReference>
<proteinExistence type="inferred from homology"/>
<dbReference type="Pfam" id="PF23220">
    <property type="entry name" value="HAT_Syf1_M"/>
    <property type="match status" value="1"/>
</dbReference>
<name>A0A061BJD6_CYBFA</name>
<evidence type="ECO:0000256" key="10">
    <source>
        <dbReference type="ARBA" id="ARBA00039472"/>
    </source>
</evidence>
<feature type="domain" description="Pre-mRNA-splicing factor SYF1 central HAT repeats" evidence="13">
    <location>
        <begin position="178"/>
        <end position="388"/>
    </location>
</feature>
<feature type="domain" description="Pre-mRNA-splicing factor Syf1-like N-terminal HAT-repeats" evidence="15">
    <location>
        <begin position="19"/>
        <end position="176"/>
    </location>
</feature>
<organism evidence="16">
    <name type="scientific">Cyberlindnera fabianii</name>
    <name type="common">Yeast</name>
    <name type="synonym">Hansenula fabianii</name>
    <dbReference type="NCBI Taxonomy" id="36022"/>
    <lineage>
        <taxon>Eukaryota</taxon>
        <taxon>Fungi</taxon>
        <taxon>Dikarya</taxon>
        <taxon>Ascomycota</taxon>
        <taxon>Saccharomycotina</taxon>
        <taxon>Saccharomycetes</taxon>
        <taxon>Phaffomycetales</taxon>
        <taxon>Phaffomycetaceae</taxon>
        <taxon>Cyberlindnera</taxon>
    </lineage>
</organism>
<accession>A0A061BJD6</accession>
<evidence type="ECO:0000313" key="16">
    <source>
        <dbReference type="EMBL" id="CDR47089.1"/>
    </source>
</evidence>
<evidence type="ECO:0000256" key="7">
    <source>
        <dbReference type="ARBA" id="ARBA00023187"/>
    </source>
</evidence>
<dbReference type="InterPro" id="IPR056350">
    <property type="entry name" value="HAT_Syf1_central"/>
</dbReference>
<dbReference type="EMBL" id="LK052913">
    <property type="protein sequence ID" value="CDR47089.1"/>
    <property type="molecule type" value="Genomic_DNA"/>
</dbReference>
<keyword evidence="5" id="KW-0747">Spliceosome</keyword>
<evidence type="ECO:0000256" key="4">
    <source>
        <dbReference type="ARBA" id="ARBA00022664"/>
    </source>
</evidence>
<evidence type="ECO:0000256" key="5">
    <source>
        <dbReference type="ARBA" id="ARBA00022728"/>
    </source>
</evidence>
<dbReference type="AlphaFoldDB" id="A0A061BJD6"/>
<evidence type="ECO:0000259" key="15">
    <source>
        <dbReference type="Pfam" id="PF23233"/>
    </source>
</evidence>
<comment type="subcellular location">
    <subcellularLocation>
        <location evidence="1">Nucleus</location>
    </subcellularLocation>
</comment>
<dbReference type="InterPro" id="IPR055430">
    <property type="entry name" value="HAT_Syf1_CNRKL1_C"/>
</dbReference>
<dbReference type="InterPro" id="IPR003107">
    <property type="entry name" value="HAT"/>
</dbReference>
<dbReference type="OrthoDB" id="10067343at2759"/>
<dbReference type="VEuPathDB" id="FungiDB:BON22_4642"/>
<comment type="subunit">
    <text evidence="3">Associated with the spliceosome.</text>
</comment>
<keyword evidence="6" id="KW-0677">Repeat</keyword>
<evidence type="ECO:0000256" key="1">
    <source>
        <dbReference type="ARBA" id="ARBA00004123"/>
    </source>
</evidence>
<dbReference type="FunFam" id="1.25.40.10:FF:000137">
    <property type="entry name" value="Pre-mRNA-splicing factor syf1"/>
    <property type="match status" value="1"/>
</dbReference>
<feature type="domain" description="Pre-mRNA-splicing factor Syf1/CRNKL1-like C-terminal HAT-repeats" evidence="14">
    <location>
        <begin position="390"/>
        <end position="748"/>
    </location>
</feature>
<protein>
    <recommendedName>
        <fullName evidence="10">Pre-mRNA-splicing factor SYF1</fullName>
    </recommendedName>
    <alternativeName>
        <fullName evidence="11">Pre-mRNA-splicing factor syf1</fullName>
    </alternativeName>
</protein>
<evidence type="ECO:0000256" key="11">
    <source>
        <dbReference type="ARBA" id="ARBA00067212"/>
    </source>
</evidence>
<sequence>MVNDTLKPQRMDCSLVTDSDVQYELQIIKSPDDITTWLRYYWHKETELDQLFVLRRACYRLKRSYKLWVMYLDLRVDVCKRLNSVEHKQEYIKVNDEFEKALELLQKMPLLWVKYLEFLLLQPDVTLIRRKFNEALRTLPLTQHHWIWPLFIQFADEVGGVTGALIYKRYLTFAPEKLEDVLEKLVEFNDIDGSLELFTKIINDESFVSQHGKSPLDLWLECLELLSNVKNPTHKHDTRVETFIRDGLQKFPDQQGKLYVRLATYFLKHKDYTRAITIFDEGIHTVLTIRDFTMIYDAYTELLESLVTRSMTTIEMLESAGRDTSQETSLLDFRLGKFERLMDDRPFLLDDVKIRQSPNVVENWIHKASLYQDLSMILQTYVQAITKIDPRQATSGLATLWTKYSQVYEDNGDLDTARTILDKAVNVSYNDVDELVHVWIHWSELELRQDDLEMAIKVLEIATRSRDKTVEFQDRKRTVQERIHKSIKLWSFYLDLVESSGDVQKTCEVYDTVFELKIATPLTVVNYANFLEDNNRFEDAFKVYERGVNIFKYPVVFELWNIYLTKAMKRHLKLERMRDLFDHALIGCPPDMAKTIYILYSKLEEDSGSVQRCVKLLERSLDVIDDKSKPEVFEILLQKTLTHFGAPSTRSIYTRALETLPPTKSINFVLKFAQTEKQLHEYSRVRAILQHGAMLQSPSKSQQLWDWWSQFEVENGDKDTYKDMLRWKRKANDEFSTEFNTESLGFIKSTDGPKVSSINASEEQPVENPDAIDLDI</sequence>
<evidence type="ECO:0000256" key="8">
    <source>
        <dbReference type="ARBA" id="ARBA00023242"/>
    </source>
</evidence>
<dbReference type="Gene3D" id="1.25.40.10">
    <property type="entry name" value="Tetratricopeptide repeat domain"/>
    <property type="match status" value="2"/>
</dbReference>
<evidence type="ECO:0000256" key="12">
    <source>
        <dbReference type="SAM" id="MobiDB-lite"/>
    </source>
</evidence>
<dbReference type="SMART" id="SM00386">
    <property type="entry name" value="HAT"/>
    <property type="match status" value="9"/>
</dbReference>
<keyword evidence="4" id="KW-0507">mRNA processing</keyword>
<dbReference type="PhylomeDB" id="A0A061BJD6"/>
<evidence type="ECO:0000259" key="14">
    <source>
        <dbReference type="Pfam" id="PF23231"/>
    </source>
</evidence>
<gene>
    <name evidence="16" type="ORF">CYFA0S_28e00540g</name>
</gene>
<comment type="function">
    <text evidence="9">Involved in pre-mRNA splicing and cell cycle progression.</text>
</comment>
<dbReference type="GO" id="GO:0000974">
    <property type="term" value="C:Prp19 complex"/>
    <property type="evidence" value="ECO:0007669"/>
    <property type="project" value="TreeGrafter"/>
</dbReference>
<dbReference type="Pfam" id="PF23233">
    <property type="entry name" value="HAT_Syf1_CNRKL1_N"/>
    <property type="match status" value="1"/>
</dbReference>